<proteinExistence type="predicted"/>
<gene>
    <name evidence="1" type="ORF">H8D96_14245</name>
</gene>
<dbReference type="Proteomes" id="UP000605201">
    <property type="component" value="Unassembled WGS sequence"/>
</dbReference>
<protein>
    <submittedName>
        <fullName evidence="1">Uncharacterized protein</fullName>
    </submittedName>
</protein>
<evidence type="ECO:0000313" key="1">
    <source>
        <dbReference type="EMBL" id="MBC8433068.1"/>
    </source>
</evidence>
<sequence length="424" mass="48768">MNVFVQFLDEKLKDNSIDLLIQHQCPQCGAPATLIETDRLFSCEFCRVKSYLLQHNFFRYMLPEAAPKDKKLLYFPYWRFKGMLFSCVENGIKHRFLDASHQAVDSRYFPVSVGVRSQALKLKFVAPETPGRFLKPTQPFEEVMQIFSRRFRTSLSGPIFHQAHIGETLSMIYSPFYVKDKVYDAVLNQAISPALPDDFDAESLPGSTPDWKTRFIPAMCPACGWDLDGDREALVLKCSNCDSAWRPAKNKFKPLNFAHIPEDGDDIIYLPFWRIKAEIAGTALQSYADLIKIANLPKAVQSNHSEMEFYFWALAFKVRPKVFIRLTRNITISQPQQKLVGGFPDARLYPVTLPIEEAIESLKINLAGFVKPQRDFLPQIEAVTITPKRFLLVYVPFQEKHHEYIHSEFHLTINKNHLKLAGNL</sequence>
<dbReference type="AlphaFoldDB" id="A0A8J6P294"/>
<comment type="caution">
    <text evidence="1">The sequence shown here is derived from an EMBL/GenBank/DDBJ whole genome shotgun (WGS) entry which is preliminary data.</text>
</comment>
<name>A0A8J6P294_9BACT</name>
<dbReference type="EMBL" id="JACNIG010000267">
    <property type="protein sequence ID" value="MBC8433068.1"/>
    <property type="molecule type" value="Genomic_DNA"/>
</dbReference>
<reference evidence="1 2" key="1">
    <citation type="submission" date="2020-08" db="EMBL/GenBank/DDBJ databases">
        <title>Bridging the membrane lipid divide: bacteria of the FCB group superphylum have the potential to synthesize archaeal ether lipids.</title>
        <authorList>
            <person name="Villanueva L."/>
            <person name="Von Meijenfeldt F.A.B."/>
            <person name="Westbye A.B."/>
            <person name="Yadav S."/>
            <person name="Hopmans E.C."/>
            <person name="Dutilh B.E."/>
            <person name="Sinninghe Damste J.S."/>
        </authorList>
    </citation>
    <scope>NUCLEOTIDE SEQUENCE [LARGE SCALE GENOMIC DNA]</scope>
    <source>
        <strain evidence="1">NIOZ-UU17</strain>
    </source>
</reference>
<evidence type="ECO:0000313" key="2">
    <source>
        <dbReference type="Proteomes" id="UP000605201"/>
    </source>
</evidence>
<accession>A0A8J6P294</accession>
<organism evidence="1 2">
    <name type="scientific">Candidatus Desulfatibia vada</name>
    <dbReference type="NCBI Taxonomy" id="2841696"/>
    <lineage>
        <taxon>Bacteria</taxon>
        <taxon>Pseudomonadati</taxon>
        <taxon>Thermodesulfobacteriota</taxon>
        <taxon>Desulfobacteria</taxon>
        <taxon>Desulfobacterales</taxon>
        <taxon>Desulfobacterales incertae sedis</taxon>
        <taxon>Candidatus Desulfatibia</taxon>
    </lineage>
</organism>